<dbReference type="RefSeq" id="WP_348263277.1">
    <property type="nucleotide sequence ID" value="NZ_CP121196.1"/>
</dbReference>
<dbReference type="PANTHER" id="PTHR37291:SF1">
    <property type="entry name" value="TYPE IV METHYL-DIRECTED RESTRICTION ENZYME ECOKMCRB SUBUNIT"/>
    <property type="match status" value="1"/>
</dbReference>
<dbReference type="PANTHER" id="PTHR37291">
    <property type="entry name" value="5-METHYLCYTOSINE-SPECIFIC RESTRICTION ENZYME B"/>
    <property type="match status" value="1"/>
</dbReference>
<gene>
    <name evidence="2" type="ORF">P8935_01670</name>
</gene>
<evidence type="ECO:0000259" key="1">
    <source>
        <dbReference type="Pfam" id="PF07728"/>
    </source>
</evidence>
<protein>
    <submittedName>
        <fullName evidence="2">AAA family ATPase</fullName>
    </submittedName>
</protein>
<organism evidence="2">
    <name type="scientific">Telmatobacter sp. DSM 110680</name>
    <dbReference type="NCBI Taxonomy" id="3036704"/>
    <lineage>
        <taxon>Bacteria</taxon>
        <taxon>Pseudomonadati</taxon>
        <taxon>Acidobacteriota</taxon>
        <taxon>Terriglobia</taxon>
        <taxon>Terriglobales</taxon>
        <taxon>Acidobacteriaceae</taxon>
        <taxon>Telmatobacter</taxon>
    </lineage>
</organism>
<dbReference type="SUPFAM" id="SSF52540">
    <property type="entry name" value="P-loop containing nucleoside triphosphate hydrolases"/>
    <property type="match status" value="1"/>
</dbReference>
<sequence length="747" mass="84147">MDAKKGVEDWPQLERMRTRFLAICPDFIDFEQRKGFYFEQERAYKDDLIGQAQSILSGHHEEQPEKLGGQFLDLVKKSNFVGWRAFDAIAKGGADARKETAQALGEMLLSKESLPAVIETAALRIHPILRSDNNPAIGLVRSLVTSAIALAKPKDAISVKTLSMQAAIKELTGDTIIKSAVISAHEYEAILQIALRISDRMVEWNWKPRDLWDVQGFLWVATNYGKAPVLAEGGALIEDDEDDDRMTGKQFIPLNQILFGPPGTGKTWATARLAVEICNGTAPDDRKQLRKEYDELRRANRITFTTFHQSIGYEEFVEGLRPVTENEDEEDQAPAGFHLETRHGIFRNICTLAEQARKRGGKAAAFDFTKRQFFKMSLGRASTESHIYQAAIAGNYIVLGWGGDLDWSDTKYDDFQAVFDRWQEKEPGTSGNSGNIAQTWCFRSLMKKGDIVIVSNGNRRFRAVGEILGDYEFVPQGEGGNHRRVVKWLAVIKDSLPIETIYDGNLSQVTCYRLVKSRMKLEALAGLVTADAQPMSSSAEPYVLIIDEINRANISKVLGELITLIEPDKRLGGQNEITVTMPYSNDDFGVPNNLYIVGTMNTADRSIALLDTALRRRFHFTEMMPDYSCLNRQVEEIHLGKLLAAINRRVEWLFDRDHQIGHSYFTDVESKADLDHVMQAKVIPQLAEYFYEDWEKVRAALNDTNEAFIKVTKLGPPKMLQSDGEDRSHYSIHMGEIPSEGYVTASE</sequence>
<dbReference type="GO" id="GO:0016887">
    <property type="term" value="F:ATP hydrolysis activity"/>
    <property type="evidence" value="ECO:0007669"/>
    <property type="project" value="InterPro"/>
</dbReference>
<proteinExistence type="predicted"/>
<reference evidence="2" key="1">
    <citation type="submission" date="2023-03" db="EMBL/GenBank/DDBJ databases">
        <title>Edaphobacter sp.</title>
        <authorList>
            <person name="Huber K.J."/>
            <person name="Papendorf J."/>
            <person name="Pilke C."/>
            <person name="Bunk B."/>
            <person name="Sproeer C."/>
            <person name="Pester M."/>
        </authorList>
    </citation>
    <scope>NUCLEOTIDE SEQUENCE</scope>
    <source>
        <strain evidence="2">DSM 110680</strain>
    </source>
</reference>
<feature type="domain" description="ATPase dynein-related AAA" evidence="1">
    <location>
        <begin position="533"/>
        <end position="618"/>
    </location>
</feature>
<dbReference type="EMBL" id="CP121196">
    <property type="protein sequence ID" value="XBH18051.1"/>
    <property type="molecule type" value="Genomic_DNA"/>
</dbReference>
<name>A0AAU7DL50_9BACT</name>
<dbReference type="InterPro" id="IPR027417">
    <property type="entry name" value="P-loop_NTPase"/>
</dbReference>
<dbReference type="InterPro" id="IPR011704">
    <property type="entry name" value="ATPase_dyneun-rel_AAA"/>
</dbReference>
<dbReference type="GO" id="GO:0005524">
    <property type="term" value="F:ATP binding"/>
    <property type="evidence" value="ECO:0007669"/>
    <property type="project" value="InterPro"/>
</dbReference>
<dbReference type="Pfam" id="PF07728">
    <property type="entry name" value="AAA_5"/>
    <property type="match status" value="1"/>
</dbReference>
<dbReference type="AlphaFoldDB" id="A0AAU7DL50"/>
<evidence type="ECO:0000313" key="2">
    <source>
        <dbReference type="EMBL" id="XBH18051.1"/>
    </source>
</evidence>
<dbReference type="InterPro" id="IPR052934">
    <property type="entry name" value="Methyl-DNA_Rec/Restrict_Enz"/>
</dbReference>
<dbReference type="Gene3D" id="3.40.50.300">
    <property type="entry name" value="P-loop containing nucleotide triphosphate hydrolases"/>
    <property type="match status" value="1"/>
</dbReference>
<accession>A0AAU7DL50</accession>